<evidence type="ECO:0000256" key="4">
    <source>
        <dbReference type="ARBA" id="ARBA00022525"/>
    </source>
</evidence>
<sequence length="255" mass="28934">MSRWSKKGPGRGALLPLLLLALALGGTSLVLASLNLLLTTTSWGRNVCQGPAQQQRVHPLQEPSADTQIYYQNIWEKHQLLYQKLTEDRRRHRRSANGNRRNRQNNRRSTTVTAAHYEVKMPKGGQQMNADDNGTILHWTEVARNSTSPVKYDDGKGEFTVNVKGLFYLYCQVHFNEDRSSYIKLDLLLDGNLIFRSLQEFSATAASIRNPKLKSCSVSGLVVLRPGNTLRIKTLPKVSLRVEHFLTYFGLFQVH</sequence>
<reference evidence="9" key="1">
    <citation type="thesis" date="2020" institute="ProQuest LLC" country="789 East Eisenhower Parkway, Ann Arbor, MI, USA">
        <title>Comparative Genomics and Chromosome Evolution.</title>
        <authorList>
            <person name="Mudd A.B."/>
        </authorList>
    </citation>
    <scope>NUCLEOTIDE SEQUENCE</scope>
    <source>
        <strain evidence="9">HN-11 Male</strain>
        <tissue evidence="9">Kidney and liver</tissue>
    </source>
</reference>
<keyword evidence="5" id="KW-1015">Disulfide bond</keyword>
<feature type="region of interest" description="Disordered" evidence="7">
    <location>
        <begin position="87"/>
        <end position="111"/>
    </location>
</feature>
<dbReference type="GO" id="GO:0005615">
    <property type="term" value="C:extracellular space"/>
    <property type="evidence" value="ECO:0007669"/>
    <property type="project" value="UniProtKB-KW"/>
</dbReference>
<feature type="compositionally biased region" description="Basic residues" evidence="7">
    <location>
        <begin position="90"/>
        <end position="106"/>
    </location>
</feature>
<dbReference type="PANTHER" id="PTHR15151">
    <property type="entry name" value="PROTEIN EIGER"/>
    <property type="match status" value="1"/>
</dbReference>
<dbReference type="SUPFAM" id="SSF49842">
    <property type="entry name" value="TNF-like"/>
    <property type="match status" value="1"/>
</dbReference>
<evidence type="ECO:0000256" key="2">
    <source>
        <dbReference type="ARBA" id="ARBA00008670"/>
    </source>
</evidence>
<accession>A0A8J6BL73</accession>
<proteinExistence type="inferred from homology"/>
<dbReference type="InterPro" id="IPR051748">
    <property type="entry name" value="TNF_Ligand_Superfamily"/>
</dbReference>
<dbReference type="PANTHER" id="PTHR15151:SF20">
    <property type="entry name" value="TUMOR NECROSIS FACTOR LIGAND SUPERFAMILY MEMBER 12"/>
    <property type="match status" value="1"/>
</dbReference>
<evidence type="ECO:0000313" key="10">
    <source>
        <dbReference type="Proteomes" id="UP000770717"/>
    </source>
</evidence>
<protein>
    <recommendedName>
        <fullName evidence="8">THD domain-containing protein</fullName>
    </recommendedName>
</protein>
<dbReference type="Gene3D" id="2.60.120.40">
    <property type="match status" value="1"/>
</dbReference>
<evidence type="ECO:0000256" key="1">
    <source>
        <dbReference type="ARBA" id="ARBA00004613"/>
    </source>
</evidence>
<name>A0A8J6BL73_ELECQ</name>
<dbReference type="GO" id="GO:0005164">
    <property type="term" value="F:tumor necrosis factor receptor binding"/>
    <property type="evidence" value="ECO:0007669"/>
    <property type="project" value="InterPro"/>
</dbReference>
<evidence type="ECO:0000256" key="5">
    <source>
        <dbReference type="ARBA" id="ARBA00023157"/>
    </source>
</evidence>
<keyword evidence="4" id="KW-0964">Secreted</keyword>
<evidence type="ECO:0000259" key="8">
    <source>
        <dbReference type="PROSITE" id="PS50049"/>
    </source>
</evidence>
<dbReference type="GO" id="GO:0016020">
    <property type="term" value="C:membrane"/>
    <property type="evidence" value="ECO:0007669"/>
    <property type="project" value="InterPro"/>
</dbReference>
<evidence type="ECO:0000313" key="9">
    <source>
        <dbReference type="EMBL" id="KAG9464988.1"/>
    </source>
</evidence>
<dbReference type="InterPro" id="IPR008983">
    <property type="entry name" value="Tumour_necrosis_fac-like_dom"/>
</dbReference>
<comment type="similarity">
    <text evidence="2">Belongs to the tumor necrosis factor family.</text>
</comment>
<dbReference type="Pfam" id="PF00229">
    <property type="entry name" value="TNF"/>
    <property type="match status" value="1"/>
</dbReference>
<feature type="domain" description="THD" evidence="8">
    <location>
        <begin position="113"/>
        <end position="254"/>
    </location>
</feature>
<gene>
    <name evidence="9" type="ORF">GDO78_019112</name>
</gene>
<dbReference type="GO" id="GO:0005125">
    <property type="term" value="F:cytokine activity"/>
    <property type="evidence" value="ECO:0007669"/>
    <property type="project" value="UniProtKB-KW"/>
</dbReference>
<dbReference type="EMBL" id="WNTK01003644">
    <property type="protein sequence ID" value="KAG9464988.1"/>
    <property type="molecule type" value="Genomic_DNA"/>
</dbReference>
<dbReference type="SMART" id="SM00207">
    <property type="entry name" value="TNF"/>
    <property type="match status" value="1"/>
</dbReference>
<dbReference type="InterPro" id="IPR006052">
    <property type="entry name" value="TNF_dom"/>
</dbReference>
<comment type="subcellular location">
    <subcellularLocation>
        <location evidence="1">Secreted</location>
    </subcellularLocation>
</comment>
<evidence type="ECO:0000256" key="6">
    <source>
        <dbReference type="ARBA" id="ARBA00023180"/>
    </source>
</evidence>
<comment type="caution">
    <text evidence="9">The sequence shown here is derived from an EMBL/GenBank/DDBJ whole genome shotgun (WGS) entry which is preliminary data.</text>
</comment>
<keyword evidence="10" id="KW-1185">Reference proteome</keyword>
<dbReference type="GO" id="GO:0006955">
    <property type="term" value="P:immune response"/>
    <property type="evidence" value="ECO:0007669"/>
    <property type="project" value="InterPro"/>
</dbReference>
<evidence type="ECO:0000256" key="7">
    <source>
        <dbReference type="SAM" id="MobiDB-lite"/>
    </source>
</evidence>
<organism evidence="9 10">
    <name type="scientific">Eleutherodactylus coqui</name>
    <name type="common">Puerto Rican coqui</name>
    <dbReference type="NCBI Taxonomy" id="57060"/>
    <lineage>
        <taxon>Eukaryota</taxon>
        <taxon>Metazoa</taxon>
        <taxon>Chordata</taxon>
        <taxon>Craniata</taxon>
        <taxon>Vertebrata</taxon>
        <taxon>Euteleostomi</taxon>
        <taxon>Amphibia</taxon>
        <taxon>Batrachia</taxon>
        <taxon>Anura</taxon>
        <taxon>Neobatrachia</taxon>
        <taxon>Hyloidea</taxon>
        <taxon>Eleutherodactylidae</taxon>
        <taxon>Eleutherodactylinae</taxon>
        <taxon>Eleutherodactylus</taxon>
        <taxon>Eleutherodactylus</taxon>
    </lineage>
</organism>
<dbReference type="PROSITE" id="PS50049">
    <property type="entry name" value="THD_2"/>
    <property type="match status" value="1"/>
</dbReference>
<evidence type="ECO:0000256" key="3">
    <source>
        <dbReference type="ARBA" id="ARBA00022514"/>
    </source>
</evidence>
<dbReference type="AlphaFoldDB" id="A0A8J6BL73"/>
<keyword evidence="3" id="KW-0202">Cytokine</keyword>
<keyword evidence="6" id="KW-0325">Glycoprotein</keyword>
<dbReference type="Proteomes" id="UP000770717">
    <property type="component" value="Unassembled WGS sequence"/>
</dbReference>
<dbReference type="OrthoDB" id="6159739at2759"/>